<keyword evidence="1" id="KW-0596">Phosphopantetheine</keyword>
<comment type="caution">
    <text evidence="4">The sequence shown here is derived from an EMBL/GenBank/DDBJ whole genome shotgun (WGS) entry which is preliminary data.</text>
</comment>
<dbReference type="AlphaFoldDB" id="A0A835V2M4"/>
<dbReference type="GO" id="GO:0000036">
    <property type="term" value="F:acyl carrier activity"/>
    <property type="evidence" value="ECO:0007669"/>
    <property type="project" value="TreeGrafter"/>
</dbReference>
<dbReference type="EMBL" id="JADCNL010000005">
    <property type="protein sequence ID" value="KAG0480636.1"/>
    <property type="molecule type" value="Genomic_DNA"/>
</dbReference>
<dbReference type="GO" id="GO:0000035">
    <property type="term" value="F:acyl binding"/>
    <property type="evidence" value="ECO:0007669"/>
    <property type="project" value="TreeGrafter"/>
</dbReference>
<evidence type="ECO:0000313" key="4">
    <source>
        <dbReference type="EMBL" id="KAG0483142.1"/>
    </source>
</evidence>
<dbReference type="Gene3D" id="1.10.1200.10">
    <property type="entry name" value="ACP-like"/>
    <property type="match status" value="1"/>
</dbReference>
<dbReference type="SUPFAM" id="SSF47336">
    <property type="entry name" value="ACP-like"/>
    <property type="match status" value="1"/>
</dbReference>
<dbReference type="PANTHER" id="PTHR20863">
    <property type="entry name" value="ACYL CARRIER PROTEIN"/>
    <property type="match status" value="1"/>
</dbReference>
<organism evidence="4 6">
    <name type="scientific">Vanilla planifolia</name>
    <name type="common">Vanilla</name>
    <dbReference type="NCBI Taxonomy" id="51239"/>
    <lineage>
        <taxon>Eukaryota</taxon>
        <taxon>Viridiplantae</taxon>
        <taxon>Streptophyta</taxon>
        <taxon>Embryophyta</taxon>
        <taxon>Tracheophyta</taxon>
        <taxon>Spermatophyta</taxon>
        <taxon>Magnoliopsida</taxon>
        <taxon>Liliopsida</taxon>
        <taxon>Asparagales</taxon>
        <taxon>Orchidaceae</taxon>
        <taxon>Vanilloideae</taxon>
        <taxon>Vanilleae</taxon>
        <taxon>Vanilla</taxon>
    </lineage>
</organism>
<dbReference type="Proteomes" id="UP000636800">
    <property type="component" value="Chromosome 5"/>
</dbReference>
<dbReference type="InterPro" id="IPR036736">
    <property type="entry name" value="ACP-like_sf"/>
</dbReference>
<evidence type="ECO:0000313" key="3">
    <source>
        <dbReference type="EMBL" id="KAG0480636.1"/>
    </source>
</evidence>
<keyword evidence="2" id="KW-0597">Phosphoprotein</keyword>
<evidence type="ECO:0008006" key="7">
    <source>
        <dbReference type="Google" id="ProtNLM"/>
    </source>
</evidence>
<dbReference type="Proteomes" id="UP000639772">
    <property type="component" value="Unassembled WGS sequence"/>
</dbReference>
<accession>A0A835V2M4</accession>
<evidence type="ECO:0000313" key="6">
    <source>
        <dbReference type="Proteomes" id="UP000639772"/>
    </source>
</evidence>
<protein>
    <recommendedName>
        <fullName evidence="7">Acyl carrier protein</fullName>
    </recommendedName>
</protein>
<proteinExistence type="predicted"/>
<dbReference type="GO" id="GO:0005739">
    <property type="term" value="C:mitochondrion"/>
    <property type="evidence" value="ECO:0007669"/>
    <property type="project" value="TreeGrafter"/>
</dbReference>
<name>A0A835V2M4_VANPL</name>
<sequence>MQAARNSILCLRYSRSPAFLGTTPSGLRAFARSALCTPSTYLEKQEVTDRVLNLLSSSPFIDPAKVSTAADFKKDLQLDMMDNVLIMAATEKEFAIEIPNGC</sequence>
<dbReference type="InterPro" id="IPR003231">
    <property type="entry name" value="ACP"/>
</dbReference>
<evidence type="ECO:0000256" key="2">
    <source>
        <dbReference type="ARBA" id="ARBA00022553"/>
    </source>
</evidence>
<gene>
    <name evidence="4" type="ORF">HPP92_011226</name>
    <name evidence="3" type="ORF">HPP92_011494</name>
</gene>
<keyword evidence="5" id="KW-1185">Reference proteome</keyword>
<evidence type="ECO:0000313" key="5">
    <source>
        <dbReference type="Proteomes" id="UP000636800"/>
    </source>
</evidence>
<dbReference type="PANTHER" id="PTHR20863:SF75">
    <property type="entry name" value="ACYL CARRIER PROTEIN"/>
    <property type="match status" value="1"/>
</dbReference>
<reference evidence="5 6" key="1">
    <citation type="journal article" date="2020" name="Nat. Food">
        <title>A phased Vanilla planifolia genome enables genetic improvement of flavour and production.</title>
        <authorList>
            <person name="Hasing T."/>
            <person name="Tang H."/>
            <person name="Brym M."/>
            <person name="Khazi F."/>
            <person name="Huang T."/>
            <person name="Chambers A.H."/>
        </authorList>
    </citation>
    <scope>NUCLEOTIDE SEQUENCE [LARGE SCALE GENOMIC DNA]</scope>
    <source>
        <tissue evidence="4">Leaf</tissue>
    </source>
</reference>
<dbReference type="EMBL" id="JADCNM010000005">
    <property type="protein sequence ID" value="KAG0483142.1"/>
    <property type="molecule type" value="Genomic_DNA"/>
</dbReference>
<evidence type="ECO:0000256" key="1">
    <source>
        <dbReference type="ARBA" id="ARBA00022450"/>
    </source>
</evidence>
<dbReference type="OrthoDB" id="448946at2759"/>